<sequence>MAEDYASFQDAECVSDPVPEEAPPRNHVLLSGRFNTDNNKIKNYMEKVGRELNELGVSTFLVNTKRDFGAETVRGLGGARCMVAFCNSSYGEKTSDTYETYCELKHAYENKHDIDLIPVQLCPTWPPQPKGDEGKHLCNFVLGSSKVRIKGIEGDKYKPAHKLAADIRDHIEGLGVLDQVRCTPPLTTVHESDGGEATRDGYLAAY</sequence>
<comment type="caution">
    <text evidence="2">The sequence shown here is derived from an EMBL/GenBank/DDBJ whole genome shotgun (WGS) entry which is preliminary data.</text>
</comment>
<protein>
    <recommendedName>
        <fullName evidence="4">TIR domain-containing protein</fullName>
    </recommendedName>
</protein>
<proteinExistence type="predicted"/>
<gene>
    <name evidence="2" type="ORF">SNAT2548_LOCUS24800</name>
</gene>
<dbReference type="Proteomes" id="UP000604046">
    <property type="component" value="Unassembled WGS sequence"/>
</dbReference>
<evidence type="ECO:0000313" key="3">
    <source>
        <dbReference type="Proteomes" id="UP000604046"/>
    </source>
</evidence>
<feature type="region of interest" description="Disordered" evidence="1">
    <location>
        <begin position="1"/>
        <end position="24"/>
    </location>
</feature>
<evidence type="ECO:0000256" key="1">
    <source>
        <dbReference type="SAM" id="MobiDB-lite"/>
    </source>
</evidence>
<evidence type="ECO:0008006" key="4">
    <source>
        <dbReference type="Google" id="ProtNLM"/>
    </source>
</evidence>
<reference evidence="2" key="1">
    <citation type="submission" date="2021-02" db="EMBL/GenBank/DDBJ databases">
        <authorList>
            <person name="Dougan E. K."/>
            <person name="Rhodes N."/>
            <person name="Thang M."/>
            <person name="Chan C."/>
        </authorList>
    </citation>
    <scope>NUCLEOTIDE SEQUENCE</scope>
</reference>
<dbReference type="AlphaFoldDB" id="A0A812RUR1"/>
<dbReference type="EMBL" id="CAJNDS010002369">
    <property type="protein sequence ID" value="CAE7452402.1"/>
    <property type="molecule type" value="Genomic_DNA"/>
</dbReference>
<name>A0A812RUR1_9DINO</name>
<evidence type="ECO:0000313" key="2">
    <source>
        <dbReference type="EMBL" id="CAE7452402.1"/>
    </source>
</evidence>
<accession>A0A812RUR1</accession>
<organism evidence="2 3">
    <name type="scientific">Symbiodinium natans</name>
    <dbReference type="NCBI Taxonomy" id="878477"/>
    <lineage>
        <taxon>Eukaryota</taxon>
        <taxon>Sar</taxon>
        <taxon>Alveolata</taxon>
        <taxon>Dinophyceae</taxon>
        <taxon>Suessiales</taxon>
        <taxon>Symbiodiniaceae</taxon>
        <taxon>Symbiodinium</taxon>
    </lineage>
</organism>
<dbReference type="OrthoDB" id="438643at2759"/>
<keyword evidence="3" id="KW-1185">Reference proteome</keyword>